<dbReference type="CDD" id="cd09917">
    <property type="entry name" value="F-box_SF"/>
    <property type="match status" value="1"/>
</dbReference>
<gene>
    <name evidence="3" type="ORF">B0H16DRAFT_1477626</name>
</gene>
<proteinExistence type="predicted"/>
<dbReference type="PROSITE" id="PS50181">
    <property type="entry name" value="FBOX"/>
    <property type="match status" value="1"/>
</dbReference>
<name>A0AAD7MFF9_9AGAR</name>
<dbReference type="Proteomes" id="UP001215598">
    <property type="component" value="Unassembled WGS sequence"/>
</dbReference>
<feature type="domain" description="F-box" evidence="2">
    <location>
        <begin position="44"/>
        <end position="93"/>
    </location>
</feature>
<sequence>MASLAFTCKSSLGAARQSAWSTCMRFRNLGYSLKVEKKEPIKGPSPLDKLSTELISTIMEMIAPRHLVSLARTCTRFRIAFRTHMLSATYKALNKVHLPPSEFMEAMLSTSSIIAGSVPANILTGGSFAPNDLDVVTPASEEDTMIAMLKNYGFELVEAKVPRGMQGSLRMLYTLEKNETPIRLWISTSENPTVPIMLTATTFVMNFISPWGIYCAYPRMTLTERGLLNYFTDEGHDTDNSSTYSRVMRALNKYIARGVAFQVDDRNWPDMTRNHSCFVSASCTHTTRNLYDSAGLHISFPVEHKGYRRYFAENTRLNSSQTTIWSLGGHFCGSPVLYHRAFSRNVILHMKRPEVEALESDDDSDVALGEFEESMDTRS</sequence>
<protein>
    <recommendedName>
        <fullName evidence="2">F-box domain-containing protein</fullName>
    </recommendedName>
</protein>
<feature type="region of interest" description="Disordered" evidence="1">
    <location>
        <begin position="359"/>
        <end position="379"/>
    </location>
</feature>
<evidence type="ECO:0000313" key="3">
    <source>
        <dbReference type="EMBL" id="KAJ7715214.1"/>
    </source>
</evidence>
<dbReference type="InterPro" id="IPR036047">
    <property type="entry name" value="F-box-like_dom_sf"/>
</dbReference>
<keyword evidence="4" id="KW-1185">Reference proteome</keyword>
<dbReference type="AlphaFoldDB" id="A0AAD7MFF9"/>
<reference evidence="3" key="1">
    <citation type="submission" date="2023-03" db="EMBL/GenBank/DDBJ databases">
        <title>Massive genome expansion in bonnet fungi (Mycena s.s.) driven by repeated elements and novel gene families across ecological guilds.</title>
        <authorList>
            <consortium name="Lawrence Berkeley National Laboratory"/>
            <person name="Harder C.B."/>
            <person name="Miyauchi S."/>
            <person name="Viragh M."/>
            <person name="Kuo A."/>
            <person name="Thoen E."/>
            <person name="Andreopoulos B."/>
            <person name="Lu D."/>
            <person name="Skrede I."/>
            <person name="Drula E."/>
            <person name="Henrissat B."/>
            <person name="Morin E."/>
            <person name="Kohler A."/>
            <person name="Barry K."/>
            <person name="LaButti K."/>
            <person name="Morin E."/>
            <person name="Salamov A."/>
            <person name="Lipzen A."/>
            <person name="Mereny Z."/>
            <person name="Hegedus B."/>
            <person name="Baldrian P."/>
            <person name="Stursova M."/>
            <person name="Weitz H."/>
            <person name="Taylor A."/>
            <person name="Grigoriev I.V."/>
            <person name="Nagy L.G."/>
            <person name="Martin F."/>
            <person name="Kauserud H."/>
        </authorList>
    </citation>
    <scope>NUCLEOTIDE SEQUENCE</scope>
    <source>
        <strain evidence="3">CBHHK182m</strain>
    </source>
</reference>
<dbReference type="InterPro" id="IPR001810">
    <property type="entry name" value="F-box_dom"/>
</dbReference>
<evidence type="ECO:0000256" key="1">
    <source>
        <dbReference type="SAM" id="MobiDB-lite"/>
    </source>
</evidence>
<dbReference type="SUPFAM" id="SSF81383">
    <property type="entry name" value="F-box domain"/>
    <property type="match status" value="1"/>
</dbReference>
<organism evidence="3 4">
    <name type="scientific">Mycena metata</name>
    <dbReference type="NCBI Taxonomy" id="1033252"/>
    <lineage>
        <taxon>Eukaryota</taxon>
        <taxon>Fungi</taxon>
        <taxon>Dikarya</taxon>
        <taxon>Basidiomycota</taxon>
        <taxon>Agaricomycotina</taxon>
        <taxon>Agaricomycetes</taxon>
        <taxon>Agaricomycetidae</taxon>
        <taxon>Agaricales</taxon>
        <taxon>Marasmiineae</taxon>
        <taxon>Mycenaceae</taxon>
        <taxon>Mycena</taxon>
    </lineage>
</organism>
<evidence type="ECO:0000313" key="4">
    <source>
        <dbReference type="Proteomes" id="UP001215598"/>
    </source>
</evidence>
<comment type="caution">
    <text evidence="3">The sequence shown here is derived from an EMBL/GenBank/DDBJ whole genome shotgun (WGS) entry which is preliminary data.</text>
</comment>
<evidence type="ECO:0000259" key="2">
    <source>
        <dbReference type="PROSITE" id="PS50181"/>
    </source>
</evidence>
<accession>A0AAD7MFF9</accession>
<dbReference type="EMBL" id="JARKIB010000313">
    <property type="protein sequence ID" value="KAJ7715214.1"/>
    <property type="molecule type" value="Genomic_DNA"/>
</dbReference>